<accession>A0A072TNQ3</accession>
<dbReference type="HOGENOM" id="CLU_2982145_0_0_1"/>
<reference evidence="1 3" key="2">
    <citation type="journal article" date="2014" name="BMC Genomics">
        <title>An improved genome release (version Mt4.0) for the model legume Medicago truncatula.</title>
        <authorList>
            <person name="Tang H."/>
            <person name="Krishnakumar V."/>
            <person name="Bidwell S."/>
            <person name="Rosen B."/>
            <person name="Chan A."/>
            <person name="Zhou S."/>
            <person name="Gentzbittel L."/>
            <person name="Childs K.L."/>
            <person name="Yandell M."/>
            <person name="Gundlach H."/>
            <person name="Mayer K.F."/>
            <person name="Schwartz D.C."/>
            <person name="Town C.D."/>
        </authorList>
    </citation>
    <scope>GENOME REANNOTATION</scope>
    <source>
        <strain evidence="1">A17</strain>
        <strain evidence="2 3">cv. Jemalong A17</strain>
    </source>
</reference>
<keyword evidence="1" id="KW-0472">Membrane</keyword>
<evidence type="ECO:0000313" key="2">
    <source>
        <dbReference type="EnsemblPlants" id="KEH15210"/>
    </source>
</evidence>
<evidence type="ECO:0000313" key="3">
    <source>
        <dbReference type="Proteomes" id="UP000002051"/>
    </source>
</evidence>
<keyword evidence="1" id="KW-0812">Transmembrane</keyword>
<proteinExistence type="predicted"/>
<dbReference type="AlphaFoldDB" id="A0A072TNQ3"/>
<gene>
    <name evidence="1" type="ORF">MTR_1761s0010</name>
</gene>
<protein>
    <submittedName>
        <fullName evidence="1">Transmembrane protein, putative</fullName>
    </submittedName>
</protein>
<dbReference type="EnsemblPlants" id="KEH15210">
    <property type="protein sequence ID" value="KEH15210"/>
    <property type="gene ID" value="MTR_1761s0010"/>
</dbReference>
<reference evidence="2" key="3">
    <citation type="submission" date="2015-06" db="UniProtKB">
        <authorList>
            <consortium name="EnsemblPlants"/>
        </authorList>
    </citation>
    <scope>IDENTIFICATION</scope>
    <source>
        <strain evidence="2">cv. Jemalong A17</strain>
    </source>
</reference>
<evidence type="ECO:0000313" key="1">
    <source>
        <dbReference type="EMBL" id="KEH15210.1"/>
    </source>
</evidence>
<keyword evidence="3" id="KW-1185">Reference proteome</keyword>
<name>A0A072TNQ3_MEDTR</name>
<dbReference type="EMBL" id="KL404485">
    <property type="protein sequence ID" value="KEH15210.1"/>
    <property type="molecule type" value="Genomic_DNA"/>
</dbReference>
<dbReference type="Proteomes" id="UP000002051">
    <property type="component" value="Unassembled WGS sequence"/>
</dbReference>
<organism evidence="1 3">
    <name type="scientific">Medicago truncatula</name>
    <name type="common">Barrel medic</name>
    <name type="synonym">Medicago tribuloides</name>
    <dbReference type="NCBI Taxonomy" id="3880"/>
    <lineage>
        <taxon>Eukaryota</taxon>
        <taxon>Viridiplantae</taxon>
        <taxon>Streptophyta</taxon>
        <taxon>Embryophyta</taxon>
        <taxon>Tracheophyta</taxon>
        <taxon>Spermatophyta</taxon>
        <taxon>Magnoliopsida</taxon>
        <taxon>eudicotyledons</taxon>
        <taxon>Gunneridae</taxon>
        <taxon>Pentapetalae</taxon>
        <taxon>rosids</taxon>
        <taxon>fabids</taxon>
        <taxon>Fabales</taxon>
        <taxon>Fabaceae</taxon>
        <taxon>Papilionoideae</taxon>
        <taxon>50 kb inversion clade</taxon>
        <taxon>NPAAA clade</taxon>
        <taxon>Hologalegina</taxon>
        <taxon>IRL clade</taxon>
        <taxon>Trifolieae</taxon>
        <taxon>Medicago</taxon>
    </lineage>
</organism>
<dbReference type="PaxDb" id="3880-AES69355"/>
<reference evidence="1 3" key="1">
    <citation type="journal article" date="2011" name="Nature">
        <title>The Medicago genome provides insight into the evolution of rhizobial symbioses.</title>
        <authorList>
            <person name="Young N.D."/>
            <person name="Debelle F."/>
            <person name="Oldroyd G.E."/>
            <person name="Geurts R."/>
            <person name="Cannon S.B."/>
            <person name="Udvardi M.K."/>
            <person name="Benedito V.A."/>
            <person name="Mayer K.F."/>
            <person name="Gouzy J."/>
            <person name="Schoof H."/>
            <person name="Van de Peer Y."/>
            <person name="Proost S."/>
            <person name="Cook D.R."/>
            <person name="Meyers B.C."/>
            <person name="Spannagl M."/>
            <person name="Cheung F."/>
            <person name="De Mita S."/>
            <person name="Krishnakumar V."/>
            <person name="Gundlach H."/>
            <person name="Zhou S."/>
            <person name="Mudge J."/>
            <person name="Bharti A.K."/>
            <person name="Murray J.D."/>
            <person name="Naoumkina M.A."/>
            <person name="Rosen B."/>
            <person name="Silverstein K.A."/>
            <person name="Tang H."/>
            <person name="Rombauts S."/>
            <person name="Zhao P.X."/>
            <person name="Zhou P."/>
            <person name="Barbe V."/>
            <person name="Bardou P."/>
            <person name="Bechner M."/>
            <person name="Bellec A."/>
            <person name="Berger A."/>
            <person name="Berges H."/>
            <person name="Bidwell S."/>
            <person name="Bisseling T."/>
            <person name="Choisne N."/>
            <person name="Couloux A."/>
            <person name="Denny R."/>
            <person name="Deshpande S."/>
            <person name="Dai X."/>
            <person name="Doyle J.J."/>
            <person name="Dudez A.M."/>
            <person name="Farmer A.D."/>
            <person name="Fouteau S."/>
            <person name="Franken C."/>
            <person name="Gibelin C."/>
            <person name="Gish J."/>
            <person name="Goldstein S."/>
            <person name="Gonzalez A.J."/>
            <person name="Green P.J."/>
            <person name="Hallab A."/>
            <person name="Hartog M."/>
            <person name="Hua A."/>
            <person name="Humphray S.J."/>
            <person name="Jeong D.H."/>
            <person name="Jing Y."/>
            <person name="Jocker A."/>
            <person name="Kenton S.M."/>
            <person name="Kim D.J."/>
            <person name="Klee K."/>
            <person name="Lai H."/>
            <person name="Lang C."/>
            <person name="Lin S."/>
            <person name="Macmil S.L."/>
            <person name="Magdelenat G."/>
            <person name="Matthews L."/>
            <person name="McCorrison J."/>
            <person name="Monaghan E.L."/>
            <person name="Mun J.H."/>
            <person name="Najar F.Z."/>
            <person name="Nicholson C."/>
            <person name="Noirot C."/>
            <person name="O'Bleness M."/>
            <person name="Paule C.R."/>
            <person name="Poulain J."/>
            <person name="Prion F."/>
            <person name="Qin B."/>
            <person name="Qu C."/>
            <person name="Retzel E.F."/>
            <person name="Riddle C."/>
            <person name="Sallet E."/>
            <person name="Samain S."/>
            <person name="Samson N."/>
            <person name="Sanders I."/>
            <person name="Saurat O."/>
            <person name="Scarpelli C."/>
            <person name="Schiex T."/>
            <person name="Segurens B."/>
            <person name="Severin A.J."/>
            <person name="Sherrier D.J."/>
            <person name="Shi R."/>
            <person name="Sims S."/>
            <person name="Singer S.R."/>
            <person name="Sinharoy S."/>
            <person name="Sterck L."/>
            <person name="Viollet A."/>
            <person name="Wang B.B."/>
            <person name="Wang K."/>
            <person name="Wang M."/>
            <person name="Wang X."/>
            <person name="Warfsmann J."/>
            <person name="Weissenbach J."/>
            <person name="White D.D."/>
            <person name="White J.D."/>
            <person name="Wiley G.B."/>
            <person name="Wincker P."/>
            <person name="Xing Y."/>
            <person name="Yang L."/>
            <person name="Yao Z."/>
            <person name="Ying F."/>
            <person name="Zhai J."/>
            <person name="Zhou L."/>
            <person name="Zuber A."/>
            <person name="Denarie J."/>
            <person name="Dixon R.A."/>
            <person name="May G.D."/>
            <person name="Schwartz D.C."/>
            <person name="Rogers J."/>
            <person name="Quetier F."/>
            <person name="Town C.D."/>
            <person name="Roe B.A."/>
        </authorList>
    </citation>
    <scope>NUCLEOTIDE SEQUENCE [LARGE SCALE GENOMIC DNA]</scope>
    <source>
        <strain evidence="1">A17</strain>
        <strain evidence="2 3">cv. Jemalong A17</strain>
    </source>
</reference>
<sequence length="58" mass="6725">MCVCPVQSKLPSGYCCLLFVALITVLAERWCLRLCIYSAIWGQGFVTKIADFRRLRRR</sequence>